<dbReference type="RefSeq" id="WP_166075682.1">
    <property type="nucleotide sequence ID" value="NZ_JAAJBT010000001.1"/>
</dbReference>
<dbReference type="Proteomes" id="UP000800984">
    <property type="component" value="Unassembled WGS sequence"/>
</dbReference>
<gene>
    <name evidence="6" type="ORF">G4D72_00815</name>
</gene>
<keyword evidence="1" id="KW-0001">2Fe-2S</keyword>
<dbReference type="Gene3D" id="2.102.10.10">
    <property type="entry name" value="Rieske [2Fe-2S] iron-sulphur domain"/>
    <property type="match status" value="1"/>
</dbReference>
<evidence type="ECO:0000313" key="6">
    <source>
        <dbReference type="EMBL" id="NHM00646.1"/>
    </source>
</evidence>
<evidence type="ECO:0000256" key="1">
    <source>
        <dbReference type="ARBA" id="ARBA00022714"/>
    </source>
</evidence>
<evidence type="ECO:0000313" key="7">
    <source>
        <dbReference type="Proteomes" id="UP000800984"/>
    </source>
</evidence>
<dbReference type="EMBL" id="JAAJBT010000001">
    <property type="protein sequence ID" value="NHM00646.1"/>
    <property type="molecule type" value="Genomic_DNA"/>
</dbReference>
<feature type="domain" description="Rieske" evidence="5">
    <location>
        <begin position="44"/>
        <end position="140"/>
    </location>
</feature>
<accession>A0ABX0I592</accession>
<proteinExistence type="predicted"/>
<dbReference type="InterPro" id="IPR036922">
    <property type="entry name" value="Rieske_2Fe-2S_sf"/>
</dbReference>
<reference evidence="6 7" key="1">
    <citation type="submission" date="2020-02" db="EMBL/GenBank/DDBJ databases">
        <authorList>
            <person name="Chen W.-M."/>
        </authorList>
    </citation>
    <scope>NUCLEOTIDE SEQUENCE [LARGE SCALE GENOMIC DNA]</scope>
    <source>
        <strain evidence="6 7">KDG-16</strain>
    </source>
</reference>
<evidence type="ECO:0000259" key="5">
    <source>
        <dbReference type="PROSITE" id="PS51296"/>
    </source>
</evidence>
<keyword evidence="2" id="KW-0479">Metal-binding</keyword>
<keyword evidence="7" id="KW-1185">Reference proteome</keyword>
<name>A0ABX0I592_9FLAO</name>
<protein>
    <recommendedName>
        <fullName evidence="5">Rieske domain-containing protein</fullName>
    </recommendedName>
</protein>
<organism evidence="6 7">
    <name type="scientific">Flavobacterium difficile</name>
    <dbReference type="NCBI Taxonomy" id="2709659"/>
    <lineage>
        <taxon>Bacteria</taxon>
        <taxon>Pseudomonadati</taxon>
        <taxon>Bacteroidota</taxon>
        <taxon>Flavobacteriia</taxon>
        <taxon>Flavobacteriales</taxon>
        <taxon>Flavobacteriaceae</taxon>
        <taxon>Flavobacterium</taxon>
    </lineage>
</organism>
<dbReference type="SUPFAM" id="SSF50022">
    <property type="entry name" value="ISP domain"/>
    <property type="match status" value="1"/>
</dbReference>
<dbReference type="PROSITE" id="PS51257">
    <property type="entry name" value="PROKAR_LIPOPROTEIN"/>
    <property type="match status" value="1"/>
</dbReference>
<sequence length="143" mass="15742">MKRFFYLLVVIVLSFSCEKDTQRNNENPFLPNYSFEVNINMSFPQYATLAFPSTGVYVNTAGAGIRGIIVFNAGSGNYVAYDAACPNQALADCSTMTINGINAKCPCDNAEYSLFTGLAAGKQYPLKAYRVQVIDDTTLRIFN</sequence>
<comment type="caution">
    <text evidence="6">The sequence shown here is derived from an EMBL/GenBank/DDBJ whole genome shotgun (WGS) entry which is preliminary data.</text>
</comment>
<evidence type="ECO:0000256" key="4">
    <source>
        <dbReference type="ARBA" id="ARBA00023014"/>
    </source>
</evidence>
<keyword evidence="4" id="KW-0411">Iron-sulfur</keyword>
<keyword evidence="3" id="KW-0408">Iron</keyword>
<evidence type="ECO:0000256" key="3">
    <source>
        <dbReference type="ARBA" id="ARBA00023004"/>
    </source>
</evidence>
<evidence type="ECO:0000256" key="2">
    <source>
        <dbReference type="ARBA" id="ARBA00022723"/>
    </source>
</evidence>
<dbReference type="PROSITE" id="PS51296">
    <property type="entry name" value="RIESKE"/>
    <property type="match status" value="1"/>
</dbReference>
<dbReference type="InterPro" id="IPR017941">
    <property type="entry name" value="Rieske_2Fe-2S"/>
</dbReference>